<name>A0A350P1T0_9ALTE</name>
<dbReference type="AlphaFoldDB" id="A0A350P1T0"/>
<dbReference type="EMBL" id="DNAN01000199">
    <property type="protein sequence ID" value="HAW75247.1"/>
    <property type="molecule type" value="Genomic_DNA"/>
</dbReference>
<accession>A0A350P1T0</accession>
<comment type="caution">
    <text evidence="1">The sequence shown here is derived from an EMBL/GenBank/DDBJ whole genome shotgun (WGS) entry which is preliminary data.</text>
</comment>
<evidence type="ECO:0000313" key="1">
    <source>
        <dbReference type="EMBL" id="HAW75247.1"/>
    </source>
</evidence>
<protein>
    <submittedName>
        <fullName evidence="1">Uncharacterized protein</fullName>
    </submittedName>
</protein>
<sequence length="174" mass="20283">MGDPFLRFGRLSLVGSLPEHCYQVAENMRRNDIRECWIVKRSPLEALVESLTTKGAKTYTLCLDDTHPIGMCGTVPIDNNLGRIWLLGTDDITNHWRPFLRGCKPTIEFLSRGYRKVENFVPYDHDETMMWLTWCGFVIEDYFYDIHGHQFIRFEHCVSNKNDGIGELSRPVMH</sequence>
<reference evidence="1 2" key="1">
    <citation type="journal article" date="2018" name="Nat. Biotechnol.">
        <title>A standardized bacterial taxonomy based on genome phylogeny substantially revises the tree of life.</title>
        <authorList>
            <person name="Parks D.H."/>
            <person name="Chuvochina M."/>
            <person name="Waite D.W."/>
            <person name="Rinke C."/>
            <person name="Skarshewski A."/>
            <person name="Chaumeil P.A."/>
            <person name="Hugenholtz P."/>
        </authorList>
    </citation>
    <scope>NUCLEOTIDE SEQUENCE [LARGE SCALE GENOMIC DNA]</scope>
    <source>
        <strain evidence="1">UBA11978</strain>
    </source>
</reference>
<gene>
    <name evidence="1" type="ORF">DCW74_05855</name>
</gene>
<organism evidence="1 2">
    <name type="scientific">Alteromonas australica</name>
    <dbReference type="NCBI Taxonomy" id="589873"/>
    <lineage>
        <taxon>Bacteria</taxon>
        <taxon>Pseudomonadati</taxon>
        <taxon>Pseudomonadota</taxon>
        <taxon>Gammaproteobacteria</taxon>
        <taxon>Alteromonadales</taxon>
        <taxon>Alteromonadaceae</taxon>
        <taxon>Alteromonas/Salinimonas group</taxon>
        <taxon>Alteromonas</taxon>
    </lineage>
</organism>
<dbReference type="Proteomes" id="UP000263517">
    <property type="component" value="Unassembled WGS sequence"/>
</dbReference>
<evidence type="ECO:0000313" key="2">
    <source>
        <dbReference type="Proteomes" id="UP000263517"/>
    </source>
</evidence>
<proteinExistence type="predicted"/>